<reference evidence="3 4" key="1">
    <citation type="submission" date="2016-08" db="EMBL/GenBank/DDBJ databases">
        <title>A Parts List for Fungal Cellulosomes Revealed by Comparative Genomics.</title>
        <authorList>
            <consortium name="DOE Joint Genome Institute"/>
            <person name="Haitjema C.H."/>
            <person name="Gilmore S.P."/>
            <person name="Henske J.K."/>
            <person name="Solomon K.V."/>
            <person name="De Groot R."/>
            <person name="Kuo A."/>
            <person name="Mondo S.J."/>
            <person name="Salamov A.A."/>
            <person name="Labutti K."/>
            <person name="Zhao Z."/>
            <person name="Chiniquy J."/>
            <person name="Barry K."/>
            <person name="Brewer H.M."/>
            <person name="Purvine S.O."/>
            <person name="Wright A.T."/>
            <person name="Boxma B."/>
            <person name="Van Alen T."/>
            <person name="Hackstein J.H."/>
            <person name="Baker S.E."/>
            <person name="Grigoriev I.V."/>
            <person name="O'Malley M.A."/>
        </authorList>
    </citation>
    <scope>NUCLEOTIDE SEQUENCE [LARGE SCALE GENOMIC DNA]</scope>
    <source>
        <strain evidence="3 4">S4</strain>
    </source>
</reference>
<dbReference type="GO" id="GO:0016020">
    <property type="term" value="C:membrane"/>
    <property type="evidence" value="ECO:0007669"/>
    <property type="project" value="InterPro"/>
</dbReference>
<dbReference type="AlphaFoldDB" id="A0A1Y1XBZ8"/>
<protein>
    <recommendedName>
        <fullName evidence="5">Glycosyltransferase family 17 protein</fullName>
    </recommendedName>
</protein>
<dbReference type="GO" id="GO:0006044">
    <property type="term" value="P:N-acetylglucosamine metabolic process"/>
    <property type="evidence" value="ECO:0007669"/>
    <property type="project" value="TreeGrafter"/>
</dbReference>
<accession>A0A1Y1XBZ8</accession>
<keyword evidence="4" id="KW-1185">Reference proteome</keyword>
<feature type="region of interest" description="Disordered" evidence="1">
    <location>
        <begin position="91"/>
        <end position="115"/>
    </location>
</feature>
<dbReference type="PANTHER" id="PTHR12224:SF0">
    <property type="entry name" value="BETA-1,4-MANNOSYL-GLYCOPROTEIN 4-BETA-N-ACETYLGLUCOSAMINYLTRANSFERASE"/>
    <property type="match status" value="1"/>
</dbReference>
<evidence type="ECO:0000313" key="3">
    <source>
        <dbReference type="EMBL" id="ORX83290.1"/>
    </source>
</evidence>
<keyword evidence="2" id="KW-0812">Transmembrane</keyword>
<gene>
    <name evidence="3" type="ORF">BCR32DRAFT_292106</name>
</gene>
<dbReference type="InterPro" id="IPR006813">
    <property type="entry name" value="Glyco_trans_17"/>
</dbReference>
<proteinExistence type="predicted"/>
<keyword evidence="2" id="KW-0472">Membrane</keyword>
<evidence type="ECO:0000313" key="4">
    <source>
        <dbReference type="Proteomes" id="UP000193944"/>
    </source>
</evidence>
<sequence>MNTKNSIKDNENIFLFEGRKKIILIIFLIISVILVLHLNYNKLENIKIYSIGNQKKLKEIDINIFYDEDEKIELIDEKGIFEKVENIEQVNNNNTTTTTTTNNNNNNNNNNGKEYSYKKGKKKTLRLGYKIDQSNITMTYIEKQPYYDKYGIDLNQYIINGMKNKAIDNNSSAKIEEWDIYTPPCPHLHPIHYSEEILNPICENIAIPFIQNKGHTKIPYALKLHNITTQMKKYEEWKKMDGKPPNYRDASLDEILNNENYHPYDYGFYNYEKVEDDDDYYNRVIQSPMDEVPDPRRRRMFNMILFNSEFELLDIYLSEYYEIFDYFIIYESNATFSGSAKPLYLTRMLLETNRYEKFRDKIIPVTLPVLEIEKYSEKGPAFPREHLARRQVIEKGLRAVNARHGDIFVHGDLDEMPKARLLSYLKKCGGWEHLQMGIGGAPLSMKDSETKSYLRDKTLPIKTTDNGKYQIDYNLFPALSFNIFFHEYSFNIVKSRRYGTVFHPNLAIFDARRALGQYPIFMNDGKEFNLNEYINSTSAYDVYNHPKRNTVDDPYNGYNNNNNNNNNSEYTGKIYYTDEDRDMGIDPYKGYTYTGFDFPEKNGVGFLGEHIRFSSNPDCYTKKTQVAFYKSGWHMSSFLPNIGSFLNKFNSYSHFDMFKKYSDEEKRKKIINRIRSHRYIYGNGNPMKIIEIKLPKTDEEKIPDLYSYKLWEKIKKEYKLKGNKSRTLNKLNSLILHELPRQVWENPICYSYMLDREFGLSKKLWWEVIPKEEWDTVDFNLLDDTILDEIEPFRKKNK</sequence>
<feature type="compositionally biased region" description="Low complexity" evidence="1">
    <location>
        <begin position="91"/>
        <end position="114"/>
    </location>
</feature>
<reference evidence="3 4" key="2">
    <citation type="submission" date="2016-08" db="EMBL/GenBank/DDBJ databases">
        <title>Pervasive Adenine N6-methylation of Active Genes in Fungi.</title>
        <authorList>
            <consortium name="DOE Joint Genome Institute"/>
            <person name="Mondo S.J."/>
            <person name="Dannebaum R.O."/>
            <person name="Kuo R.C."/>
            <person name="Labutti K."/>
            <person name="Haridas S."/>
            <person name="Kuo A."/>
            <person name="Salamov A."/>
            <person name="Ahrendt S.R."/>
            <person name="Lipzen A."/>
            <person name="Sullivan W."/>
            <person name="Andreopoulos W.B."/>
            <person name="Clum A."/>
            <person name="Lindquist E."/>
            <person name="Daum C."/>
            <person name="Ramamoorthy G.K."/>
            <person name="Gryganskyi A."/>
            <person name="Culley D."/>
            <person name="Magnuson J.K."/>
            <person name="James T.Y."/>
            <person name="O'Malley M.A."/>
            <person name="Stajich J.E."/>
            <person name="Spatafora J.W."/>
            <person name="Visel A."/>
            <person name="Grigoriev I.V."/>
        </authorList>
    </citation>
    <scope>NUCLEOTIDE SEQUENCE [LARGE SCALE GENOMIC DNA]</scope>
    <source>
        <strain evidence="3 4">S4</strain>
    </source>
</reference>
<feature type="transmembrane region" description="Helical" evidence="2">
    <location>
        <begin position="21"/>
        <end position="40"/>
    </location>
</feature>
<evidence type="ECO:0000256" key="1">
    <source>
        <dbReference type="SAM" id="MobiDB-lite"/>
    </source>
</evidence>
<dbReference type="OrthoDB" id="6474464at2759"/>
<organism evidence="3 4">
    <name type="scientific">Anaeromyces robustus</name>
    <dbReference type="NCBI Taxonomy" id="1754192"/>
    <lineage>
        <taxon>Eukaryota</taxon>
        <taxon>Fungi</taxon>
        <taxon>Fungi incertae sedis</taxon>
        <taxon>Chytridiomycota</taxon>
        <taxon>Chytridiomycota incertae sedis</taxon>
        <taxon>Neocallimastigomycetes</taxon>
        <taxon>Neocallimastigales</taxon>
        <taxon>Neocallimastigaceae</taxon>
        <taxon>Anaeromyces</taxon>
    </lineage>
</organism>
<evidence type="ECO:0008006" key="5">
    <source>
        <dbReference type="Google" id="ProtNLM"/>
    </source>
</evidence>
<dbReference type="STRING" id="1754192.A0A1Y1XBZ8"/>
<dbReference type="Pfam" id="PF04724">
    <property type="entry name" value="Glyco_transf_17"/>
    <property type="match status" value="1"/>
</dbReference>
<evidence type="ECO:0000256" key="2">
    <source>
        <dbReference type="SAM" id="Phobius"/>
    </source>
</evidence>
<dbReference type="EMBL" id="MCFG01000076">
    <property type="protein sequence ID" value="ORX83290.1"/>
    <property type="molecule type" value="Genomic_DNA"/>
</dbReference>
<name>A0A1Y1XBZ8_9FUNG</name>
<comment type="caution">
    <text evidence="3">The sequence shown here is derived from an EMBL/GenBank/DDBJ whole genome shotgun (WGS) entry which is preliminary data.</text>
</comment>
<dbReference type="PANTHER" id="PTHR12224">
    <property type="entry name" value="BETA-1,4-MANNOSYL-GLYCOPROTEIN BETA-1,4-N-ACETYLGLUCOSAMINYL-TRANSFERASE"/>
    <property type="match status" value="1"/>
</dbReference>
<keyword evidence="2" id="KW-1133">Transmembrane helix</keyword>
<dbReference type="Proteomes" id="UP000193944">
    <property type="component" value="Unassembled WGS sequence"/>
</dbReference>
<dbReference type="GO" id="GO:0003830">
    <property type="term" value="F:beta-1,4-mannosylglycoprotein 4-beta-N-acetylglucosaminyltransferase activity"/>
    <property type="evidence" value="ECO:0007669"/>
    <property type="project" value="InterPro"/>
</dbReference>